<comment type="caution">
    <text evidence="4">The sequence shown here is derived from an EMBL/GenBank/DDBJ whole genome shotgun (WGS) entry which is preliminary data.</text>
</comment>
<dbReference type="EMBL" id="VSSQ01002597">
    <property type="protein sequence ID" value="MPM16370.1"/>
    <property type="molecule type" value="Genomic_DNA"/>
</dbReference>
<keyword evidence="2" id="KW-0472">Membrane</keyword>
<dbReference type="GO" id="GO:0030313">
    <property type="term" value="C:cell envelope"/>
    <property type="evidence" value="ECO:0007669"/>
    <property type="project" value="UniProtKB-SubCell"/>
</dbReference>
<evidence type="ECO:0000256" key="1">
    <source>
        <dbReference type="ARBA" id="ARBA00004196"/>
    </source>
</evidence>
<accession>A0A644XJL2</accession>
<keyword evidence="2" id="KW-0812">Transmembrane</keyword>
<keyword evidence="2" id="KW-1133">Transmembrane helix</keyword>
<reference evidence="4" key="1">
    <citation type="submission" date="2019-08" db="EMBL/GenBank/DDBJ databases">
        <authorList>
            <person name="Kucharzyk K."/>
            <person name="Murdoch R.W."/>
            <person name="Higgins S."/>
            <person name="Loffler F."/>
        </authorList>
    </citation>
    <scope>NUCLEOTIDE SEQUENCE</scope>
</reference>
<feature type="transmembrane region" description="Helical" evidence="2">
    <location>
        <begin position="1278"/>
        <end position="1298"/>
    </location>
</feature>
<dbReference type="InterPro" id="IPR044060">
    <property type="entry name" value="Bacterial_rp_domain"/>
</dbReference>
<evidence type="ECO:0000256" key="2">
    <source>
        <dbReference type="SAM" id="Phobius"/>
    </source>
</evidence>
<feature type="domain" description="Bacterial repeat" evidence="3">
    <location>
        <begin position="991"/>
        <end position="1035"/>
    </location>
</feature>
<dbReference type="InterPro" id="IPR042229">
    <property type="entry name" value="Listeria/Bacterioides_rpt_sf"/>
</dbReference>
<organism evidence="4">
    <name type="scientific">bioreactor metagenome</name>
    <dbReference type="NCBI Taxonomy" id="1076179"/>
    <lineage>
        <taxon>unclassified sequences</taxon>
        <taxon>metagenomes</taxon>
        <taxon>ecological metagenomes</taxon>
    </lineage>
</organism>
<dbReference type="NCBIfam" id="TIGR02543">
    <property type="entry name" value="List_Bact_rpt"/>
    <property type="match status" value="1"/>
</dbReference>
<feature type="domain" description="Bacterial repeat" evidence="3">
    <location>
        <begin position="1051"/>
        <end position="1111"/>
    </location>
</feature>
<comment type="subcellular location">
    <subcellularLocation>
        <location evidence="1">Cell envelope</location>
    </subcellularLocation>
</comment>
<gene>
    <name evidence="4" type="ORF">SDC9_62749</name>
</gene>
<evidence type="ECO:0000313" key="4">
    <source>
        <dbReference type="EMBL" id="MPM16370.1"/>
    </source>
</evidence>
<proteinExistence type="predicted"/>
<feature type="transmembrane region" description="Helical" evidence="2">
    <location>
        <begin position="1247"/>
        <end position="1266"/>
    </location>
</feature>
<dbReference type="Gene3D" id="2.60.40.4270">
    <property type="entry name" value="Listeria-Bacteroides repeat domain"/>
    <property type="match status" value="2"/>
</dbReference>
<sequence>MQGNSFTDTGKVFIGWNTSANGSGTTYYPGDSVLLGTSVATAPGDLYAIWEDQTFGVTVTASPAAGISASSGAGIYVYNTDATVGWTVAAGYELTGVTDNGVAVPANTDTDGHYVIRNILEDHAVVIQTKLKDLTLTYNGNGGTAGGSGSYGTTKTMGASFSVDANTFTRSGYYFLGWSTNAGATAADSAYAPGASVVMPGSNLTLYAVWAAKTAVTLTANSASLNYDGSPRSVSGISASVSGLTVEVTTAGATGTNPGVYPTSFVNQAGLVLKSGGVDVTERYTVSWANGSLTINPQVTYRVSANSAVIGTEWVAYGTGDATYNVTPPANVTVSEETYYWLGTYSPATANDLTANTTIYASYARNKALVITADSASYVYDGTQRTVTTGTVDLPGLTVTGYTVTGSGTNVGTYATSVTLDAVKIMSGAADVTHQYSVSTVSGMLTITPANMTVTSGGYTGTYDNQPHGITVTPDIAGSDVKYSLTNSANPADYGAAYPTVTDATAGTTVYFMVTNPNYRPVFDSESIVINRRTVRLATEGAEQVYSGMALTNPNWAEDSDSEGFVTGQGFATASTTGTITNVGTANNGFTYTLTTATKQGNYTVDVTEGVLKVTKANTLSVDATDYSGKYDGIAHGVTAAANVPDGTTIRYSLTNSANPADYTLSASPTARNASDSKTVYFAATNGNYEPAFGSAEITVTPRAVTIDTDGGAKVYDGTALTARGWSVNPASDGFVGSEGFATASTTGTITNAGTAENGFVYTLKSTTLSGNYKFAVDPGTLAVTPRTVMIAATDASKNYSAADPAFAYSVKTGTIGGANYYSILPADLTGVTVSVTRRGYDSEVGRYPDVLTPHVSAIPSVESNYLFSTETADFTINPQVVYKQNTTDRVTGLPPTSWFDLGTDATLATAAGVQRVGYHLVGWEDATTGEPLTLGGTIPAISANHTLNALWEIAYNDVVYVKGTADPVLDMPDNLLQQQYGGRVTISGVTPYHSGYGFLYWKTTSFDGTEKTFNPGDTFTMPDAKVVLLAVWEARSSPIYYHDGMSSGRTVEQGRYPTDSTVTVAGNMFTNPGYRFLGWSQSAGGAVTYQPGSTFTMPARQVNLYAVWEEQTFTVTYIVSGGTGALDGTTPYATFSGLKYGDATPVPSDPALEGYTFDGWTTVIPTTVADGNIVIYGTMSEAGRGLEEIPNAETPLAGGGAVWALLNLVLAIATALASILMLVGFLGKKKEEADGGVVRETKKHGFTRMLTLVPGIGGIIAFILTENMKNPMAFTDRWTLLMILIAAVQLLLVLFGAKRERERVEETPKSE</sequence>
<name>A0A644XJL2_9ZZZZ</name>
<feature type="transmembrane region" description="Helical" evidence="2">
    <location>
        <begin position="1202"/>
        <end position="1227"/>
    </location>
</feature>
<evidence type="ECO:0000259" key="3">
    <source>
        <dbReference type="Pfam" id="PF18998"/>
    </source>
</evidence>
<dbReference type="Pfam" id="PF18998">
    <property type="entry name" value="Flg_new_2"/>
    <property type="match status" value="2"/>
</dbReference>
<dbReference type="InterPro" id="IPR013378">
    <property type="entry name" value="InlB-like_B-rpt"/>
</dbReference>
<protein>
    <recommendedName>
        <fullName evidence="3">Bacterial repeat domain-containing protein</fullName>
    </recommendedName>
</protein>
<dbReference type="Pfam" id="PF09479">
    <property type="entry name" value="Flg_new"/>
    <property type="match status" value="2"/>
</dbReference>